<gene>
    <name evidence="2" type="ORF">DWB77_04103</name>
</gene>
<keyword evidence="1" id="KW-0472">Membrane</keyword>
<dbReference type="AlphaFoldDB" id="A0A387HDK0"/>
<evidence type="ECO:0000256" key="1">
    <source>
        <dbReference type="SAM" id="Phobius"/>
    </source>
</evidence>
<accession>A0A387HDK0</accession>
<protein>
    <submittedName>
        <fullName evidence="2">Uncharacterized protein</fullName>
    </submittedName>
</protein>
<organism evidence="2 3">
    <name type="scientific">Streptomyces hundungensis</name>
    <dbReference type="NCBI Taxonomy" id="1077946"/>
    <lineage>
        <taxon>Bacteria</taxon>
        <taxon>Bacillati</taxon>
        <taxon>Actinomycetota</taxon>
        <taxon>Actinomycetes</taxon>
        <taxon>Kitasatosporales</taxon>
        <taxon>Streptomycetaceae</taxon>
        <taxon>Streptomyces</taxon>
    </lineage>
</organism>
<evidence type="ECO:0000313" key="2">
    <source>
        <dbReference type="EMBL" id="AYG81936.1"/>
    </source>
</evidence>
<keyword evidence="1" id="KW-0812">Transmembrane</keyword>
<dbReference type="OrthoDB" id="4238203at2"/>
<feature type="transmembrane region" description="Helical" evidence="1">
    <location>
        <begin position="74"/>
        <end position="97"/>
    </location>
</feature>
<dbReference type="KEGG" id="shun:DWB77_04103"/>
<evidence type="ECO:0000313" key="3">
    <source>
        <dbReference type="Proteomes" id="UP000271554"/>
    </source>
</evidence>
<name>A0A387HDK0_9ACTN</name>
<dbReference type="Proteomes" id="UP000271554">
    <property type="component" value="Chromosome"/>
</dbReference>
<sequence>MPEFWNPRRIYTYLAMKRRFERYDAFDAMAEDMGGADMPAEGTYLSISPFGFRAEAQGKTGFAALKAMREQCPVVVHVLYTYLAVMGVLVALTLASFPPR</sequence>
<dbReference type="EMBL" id="CP032698">
    <property type="protein sequence ID" value="AYG81936.1"/>
    <property type="molecule type" value="Genomic_DNA"/>
</dbReference>
<keyword evidence="3" id="KW-1185">Reference proteome</keyword>
<keyword evidence="1" id="KW-1133">Transmembrane helix</keyword>
<proteinExistence type="predicted"/>
<reference evidence="2 3" key="1">
    <citation type="submission" date="2018-10" db="EMBL/GenBank/DDBJ databases">
        <title>Relationship between Morphology and Antimicrobial Activity in Streptomyces.</title>
        <authorList>
            <person name="Kang H.J."/>
            <person name="Kim S.B."/>
        </authorList>
    </citation>
    <scope>NUCLEOTIDE SEQUENCE [LARGE SCALE GENOMIC DNA]</scope>
    <source>
        <strain evidence="2 3">BH38</strain>
    </source>
</reference>
<dbReference type="RefSeq" id="WP_120722606.1">
    <property type="nucleotide sequence ID" value="NZ_CP032698.1"/>
</dbReference>